<dbReference type="AlphaFoldDB" id="A0AAN7PQY0"/>
<gene>
    <name evidence="2" type="ORF">RN001_015531</name>
</gene>
<evidence type="ECO:0000256" key="1">
    <source>
        <dbReference type="SAM" id="SignalP"/>
    </source>
</evidence>
<dbReference type="SUPFAM" id="SSF47565">
    <property type="entry name" value="Insect pheromone/odorant-binding proteins"/>
    <property type="match status" value="1"/>
</dbReference>
<dbReference type="InterPro" id="IPR006170">
    <property type="entry name" value="PBP/GOBP"/>
</dbReference>
<reference evidence="3" key="1">
    <citation type="submission" date="2023-01" db="EMBL/GenBank/DDBJ databases">
        <title>Key to firefly adult light organ development and bioluminescence: homeobox transcription factors regulate luciferase expression and transportation to peroxisome.</title>
        <authorList>
            <person name="Fu X."/>
        </authorList>
    </citation>
    <scope>NUCLEOTIDE SEQUENCE [LARGE SCALE GENOMIC DNA]</scope>
</reference>
<keyword evidence="1" id="KW-0732">Signal</keyword>
<organism evidence="2 3">
    <name type="scientific">Aquatica leii</name>
    <dbReference type="NCBI Taxonomy" id="1421715"/>
    <lineage>
        <taxon>Eukaryota</taxon>
        <taxon>Metazoa</taxon>
        <taxon>Ecdysozoa</taxon>
        <taxon>Arthropoda</taxon>
        <taxon>Hexapoda</taxon>
        <taxon>Insecta</taxon>
        <taxon>Pterygota</taxon>
        <taxon>Neoptera</taxon>
        <taxon>Endopterygota</taxon>
        <taxon>Coleoptera</taxon>
        <taxon>Polyphaga</taxon>
        <taxon>Elateriformia</taxon>
        <taxon>Elateroidea</taxon>
        <taxon>Lampyridae</taxon>
        <taxon>Luciolinae</taxon>
        <taxon>Aquatica</taxon>
    </lineage>
</organism>
<feature type="signal peptide" evidence="1">
    <location>
        <begin position="1"/>
        <end position="16"/>
    </location>
</feature>
<dbReference type="Gene3D" id="1.10.238.20">
    <property type="entry name" value="Pheromone/general odorant binding protein domain"/>
    <property type="match status" value="1"/>
</dbReference>
<dbReference type="GO" id="GO:0005549">
    <property type="term" value="F:odorant binding"/>
    <property type="evidence" value="ECO:0007669"/>
    <property type="project" value="InterPro"/>
</dbReference>
<evidence type="ECO:0000313" key="3">
    <source>
        <dbReference type="Proteomes" id="UP001353858"/>
    </source>
</evidence>
<dbReference type="Proteomes" id="UP001353858">
    <property type="component" value="Unassembled WGS sequence"/>
</dbReference>
<dbReference type="EMBL" id="JARPUR010000007">
    <property type="protein sequence ID" value="KAK4873502.1"/>
    <property type="molecule type" value="Genomic_DNA"/>
</dbReference>
<sequence>MKIIVVILTIACNSYAQTVSQTAEEWYKETIHPFFSNCICVTGVDEKVVLEWLNEKKYPENACLKCFVKCVLISSGLFNPDGTLNNLKRRGSEIDVNKLKLCYNQTADESDSCQRAYNYNKCTVFTFSA</sequence>
<comment type="caution">
    <text evidence="2">The sequence shown here is derived from an EMBL/GenBank/DDBJ whole genome shotgun (WGS) entry which is preliminary data.</text>
</comment>
<dbReference type="SMART" id="SM00708">
    <property type="entry name" value="PhBP"/>
    <property type="match status" value="1"/>
</dbReference>
<protein>
    <submittedName>
        <fullName evidence="2">Uncharacterized protein</fullName>
    </submittedName>
</protein>
<dbReference type="CDD" id="cd23992">
    <property type="entry name" value="PBP_GOBP"/>
    <property type="match status" value="1"/>
</dbReference>
<evidence type="ECO:0000313" key="2">
    <source>
        <dbReference type="EMBL" id="KAK4873502.1"/>
    </source>
</evidence>
<proteinExistence type="predicted"/>
<accession>A0AAN7PQY0</accession>
<dbReference type="Pfam" id="PF01395">
    <property type="entry name" value="PBP_GOBP"/>
    <property type="match status" value="1"/>
</dbReference>
<feature type="chain" id="PRO_5042991300" evidence="1">
    <location>
        <begin position="17"/>
        <end position="129"/>
    </location>
</feature>
<name>A0AAN7PQY0_9COLE</name>
<dbReference type="InterPro" id="IPR036728">
    <property type="entry name" value="PBP_GOBP_sf"/>
</dbReference>
<keyword evidence="3" id="KW-1185">Reference proteome</keyword>